<dbReference type="CDD" id="cd00995">
    <property type="entry name" value="PBP2_NikA_DppA_OppA_like"/>
    <property type="match status" value="1"/>
</dbReference>
<dbReference type="Gene3D" id="3.40.190.10">
    <property type="entry name" value="Periplasmic binding protein-like II"/>
    <property type="match status" value="1"/>
</dbReference>
<dbReference type="GO" id="GO:0030288">
    <property type="term" value="C:outer membrane-bounded periplasmic space"/>
    <property type="evidence" value="ECO:0007669"/>
    <property type="project" value="UniProtKB-ARBA"/>
</dbReference>
<organism evidence="3 4">
    <name type="scientific">Bordetella genomosp. 10</name>
    <dbReference type="NCBI Taxonomy" id="1416804"/>
    <lineage>
        <taxon>Bacteria</taxon>
        <taxon>Pseudomonadati</taxon>
        <taxon>Pseudomonadota</taxon>
        <taxon>Betaproteobacteria</taxon>
        <taxon>Burkholderiales</taxon>
        <taxon>Alcaligenaceae</taxon>
        <taxon>Bordetella</taxon>
    </lineage>
</organism>
<dbReference type="SUPFAM" id="SSF53850">
    <property type="entry name" value="Periplasmic binding protein-like II"/>
    <property type="match status" value="1"/>
</dbReference>
<dbReference type="InterPro" id="IPR030678">
    <property type="entry name" value="Peptide/Ni-bd"/>
</dbReference>
<keyword evidence="1" id="KW-0732">Signal</keyword>
<dbReference type="Pfam" id="PF00496">
    <property type="entry name" value="SBP_bac_5"/>
    <property type="match status" value="1"/>
</dbReference>
<sequence>MSTLSQVKASGFRLKSLIAVGAAAMVLLSAGPAHAVGGKPAVDKSTLVVALPAEPGNLDPQVAPSVDSAKFAWNVFDTLYGFDRTGKLEPRLATDHKVSADGLVHTFTLREGVKFQNGAAFTSADVKYSIERIIEPATKSTRRPYFAPTVDKVETPDDKTVIIRLKQADGAFINKVAGYLYIVPKAYTQGLATPEAFAQAPIGTGPYRIVGHEVGRSLELQRFDGYWGKAPAIKTIRYRFIPEPSSRVNAVLSGEVDLVTDVAASDAEQLKTHEGISVTSIPGGSPLHVRIYSKEPGTPLSKPDVRLALNYAIDKNALIKSVYRGRAATLSSTIPSSYPYGSNPDLQPYPYDPAKAKALLAKAGYPKGFQTSVYFPAAFPRALGEAVVAYWGQVGIKVQLKTLDYVAFNRINNVHQSGPLAFSEFGNAIYDPIHVIGGSVSKDGTWSDYYNPEVQKLIDEVDGVSDLSRRDALFKQILKLTHDDGQAVLLAEVFLNYAKDSTLQWDPQVAGWSLNFRDASWK</sequence>
<accession>A0A261SBW9</accession>
<comment type="caution">
    <text evidence="3">The sequence shown here is derived from an EMBL/GenBank/DDBJ whole genome shotgun (WGS) entry which is preliminary data.</text>
</comment>
<feature type="chain" id="PRO_5013397235" evidence="1">
    <location>
        <begin position="36"/>
        <end position="522"/>
    </location>
</feature>
<keyword evidence="4" id="KW-1185">Reference proteome</keyword>
<dbReference type="AlphaFoldDB" id="A0A261SBW9"/>
<evidence type="ECO:0000256" key="1">
    <source>
        <dbReference type="SAM" id="SignalP"/>
    </source>
</evidence>
<gene>
    <name evidence="3" type="ORF">CAL29_14280</name>
</gene>
<name>A0A261SBW9_9BORD</name>
<proteinExistence type="predicted"/>
<dbReference type="PANTHER" id="PTHR30290:SF34">
    <property type="entry name" value="ABC TRANSPORTER, PERIPLASMIC OLIGO-PEPTIDE BINDING PROTEIN, PUTATIVE-RELATED"/>
    <property type="match status" value="1"/>
</dbReference>
<evidence type="ECO:0000313" key="4">
    <source>
        <dbReference type="Proteomes" id="UP000216020"/>
    </source>
</evidence>
<dbReference type="PANTHER" id="PTHR30290">
    <property type="entry name" value="PERIPLASMIC BINDING COMPONENT OF ABC TRANSPORTER"/>
    <property type="match status" value="1"/>
</dbReference>
<dbReference type="PIRSF" id="PIRSF002741">
    <property type="entry name" value="MppA"/>
    <property type="match status" value="1"/>
</dbReference>
<evidence type="ECO:0000259" key="2">
    <source>
        <dbReference type="Pfam" id="PF00496"/>
    </source>
</evidence>
<reference evidence="4" key="1">
    <citation type="submission" date="2017-05" db="EMBL/GenBank/DDBJ databases">
        <title>Complete and WGS of Bordetella genogroups.</title>
        <authorList>
            <person name="Spilker T."/>
            <person name="Lipuma J."/>
        </authorList>
    </citation>
    <scope>NUCLEOTIDE SEQUENCE [LARGE SCALE GENOMIC DNA]</scope>
    <source>
        <strain evidence="4">AU16122</strain>
    </source>
</reference>
<dbReference type="Proteomes" id="UP000216020">
    <property type="component" value="Unassembled WGS sequence"/>
</dbReference>
<dbReference type="InterPro" id="IPR039424">
    <property type="entry name" value="SBP_5"/>
</dbReference>
<dbReference type="RefSeq" id="WP_179284026.1">
    <property type="nucleotide sequence ID" value="NZ_NEVM01000002.1"/>
</dbReference>
<evidence type="ECO:0000313" key="3">
    <source>
        <dbReference type="EMBL" id="OZI34655.1"/>
    </source>
</evidence>
<dbReference type="Gene3D" id="3.10.105.10">
    <property type="entry name" value="Dipeptide-binding Protein, Domain 3"/>
    <property type="match status" value="1"/>
</dbReference>
<feature type="domain" description="Solute-binding protein family 5" evidence="2">
    <location>
        <begin position="87"/>
        <end position="432"/>
    </location>
</feature>
<dbReference type="InterPro" id="IPR000914">
    <property type="entry name" value="SBP_5_dom"/>
</dbReference>
<feature type="signal peptide" evidence="1">
    <location>
        <begin position="1"/>
        <end position="35"/>
    </location>
</feature>
<dbReference type="GO" id="GO:1904680">
    <property type="term" value="F:peptide transmembrane transporter activity"/>
    <property type="evidence" value="ECO:0007669"/>
    <property type="project" value="TreeGrafter"/>
</dbReference>
<protein>
    <submittedName>
        <fullName evidence="3">ABC transporter substrate-binding protein</fullName>
    </submittedName>
</protein>
<dbReference type="GO" id="GO:0015833">
    <property type="term" value="P:peptide transport"/>
    <property type="evidence" value="ECO:0007669"/>
    <property type="project" value="TreeGrafter"/>
</dbReference>
<dbReference type="EMBL" id="NEVM01000002">
    <property type="protein sequence ID" value="OZI34655.1"/>
    <property type="molecule type" value="Genomic_DNA"/>
</dbReference>
<dbReference type="GO" id="GO:0043190">
    <property type="term" value="C:ATP-binding cassette (ABC) transporter complex"/>
    <property type="evidence" value="ECO:0007669"/>
    <property type="project" value="InterPro"/>
</dbReference>